<dbReference type="InterPro" id="IPR040339">
    <property type="entry name" value="At1g16860-like"/>
</dbReference>
<keyword evidence="2" id="KW-0812">Transmembrane</keyword>
<dbReference type="EMBL" id="AP005386">
    <property type="protein sequence ID" value="BAD38005.1"/>
    <property type="molecule type" value="Genomic_DNA"/>
</dbReference>
<evidence type="ECO:0000256" key="1">
    <source>
        <dbReference type="SAM" id="MobiDB-lite"/>
    </source>
</evidence>
<dbReference type="Proteomes" id="UP000000763">
    <property type="component" value="Chromosome 6"/>
</dbReference>
<feature type="region of interest" description="Disordered" evidence="1">
    <location>
        <begin position="113"/>
        <end position="142"/>
    </location>
</feature>
<feature type="compositionally biased region" description="Low complexity" evidence="1">
    <location>
        <begin position="155"/>
        <end position="166"/>
    </location>
</feature>
<accession>Q67V14</accession>
<name>Q67V14_ORYSJ</name>
<feature type="transmembrane region" description="Helical" evidence="2">
    <location>
        <begin position="66"/>
        <end position="96"/>
    </location>
</feature>
<sequence>MRKRGEAEASVAVVQASNGKQQEAATAWRRHGVHFSASNFIQAPLSALPEYSEILYANLLTNFSTLLLFLCFVFFLSLLLTIPLLLLLLLEFLIVLGSAMHKIGSGMYVSGPAPDRGKERRQLSSGSVATPPYTGGDVSRSGELGRMFDIGGAGVSPASSRRSSGPLPRPLPLLPSPASGPLSQLSHSGLLVGPSPPPPPPQTQQSPAGSWRKSSRRREEAAAAPEAARGRARLGVSVACYVAASVAATAGLGAGAFFLVAWHRWEVLSAAGGAVAAVAAAFAWNVRRRDAEAERFFRRLPDTVFDQSDMPIGELVKITGQVTCGHQPLGARFHDAARCIFTSVQLYERRGCCFRWQQTHSETRTANFYISDRNTGKRFYVRAGEGGKITWMIKQKTDSLDGERKGASRNLKSWMASNDLSCDGTVHVKEGEGDTASVIGVLKKHHAYDIVDAPSGVVTTGCQFTRCMFPVHVEGLILVGDEDPDDEVYMV</sequence>
<dbReference type="PANTHER" id="PTHR33709:SF17">
    <property type="entry name" value="UBIQUITIN-SPECIFIC PROTEASE FAMILY C19-RELATED PROTEIN"/>
    <property type="match status" value="1"/>
</dbReference>
<reference evidence="4" key="1">
    <citation type="journal article" date="2005" name="Nature">
        <title>The map-based sequence of the rice genome.</title>
        <authorList>
            <consortium name="International rice genome sequencing project (IRGSP)"/>
            <person name="Matsumoto T."/>
            <person name="Wu J."/>
            <person name="Kanamori H."/>
            <person name="Katayose Y."/>
            <person name="Fujisawa M."/>
            <person name="Namiki N."/>
            <person name="Mizuno H."/>
            <person name="Yamamoto K."/>
            <person name="Antonio B.A."/>
            <person name="Baba T."/>
            <person name="Sakata K."/>
            <person name="Nagamura Y."/>
            <person name="Aoki H."/>
            <person name="Arikawa K."/>
            <person name="Arita K."/>
            <person name="Bito T."/>
            <person name="Chiden Y."/>
            <person name="Fujitsuka N."/>
            <person name="Fukunaka R."/>
            <person name="Hamada M."/>
            <person name="Harada C."/>
            <person name="Hayashi A."/>
            <person name="Hijishita S."/>
            <person name="Honda M."/>
            <person name="Hosokawa S."/>
            <person name="Ichikawa Y."/>
            <person name="Idonuma A."/>
            <person name="Iijima M."/>
            <person name="Ikeda M."/>
            <person name="Ikeno M."/>
            <person name="Ito K."/>
            <person name="Ito S."/>
            <person name="Ito T."/>
            <person name="Ito Y."/>
            <person name="Ito Y."/>
            <person name="Iwabuchi A."/>
            <person name="Kamiya K."/>
            <person name="Karasawa W."/>
            <person name="Kurita K."/>
            <person name="Katagiri S."/>
            <person name="Kikuta A."/>
            <person name="Kobayashi H."/>
            <person name="Kobayashi N."/>
            <person name="Machita K."/>
            <person name="Maehara T."/>
            <person name="Masukawa M."/>
            <person name="Mizubayashi T."/>
            <person name="Mukai Y."/>
            <person name="Nagasaki H."/>
            <person name="Nagata Y."/>
            <person name="Naito S."/>
            <person name="Nakashima M."/>
            <person name="Nakama Y."/>
            <person name="Nakamichi Y."/>
            <person name="Nakamura M."/>
            <person name="Meguro A."/>
            <person name="Negishi M."/>
            <person name="Ohta I."/>
            <person name="Ohta T."/>
            <person name="Okamoto M."/>
            <person name="Ono N."/>
            <person name="Saji S."/>
            <person name="Sakaguchi M."/>
            <person name="Sakai K."/>
            <person name="Shibata M."/>
            <person name="Shimokawa T."/>
            <person name="Song J."/>
            <person name="Takazaki Y."/>
            <person name="Terasawa K."/>
            <person name="Tsugane M."/>
            <person name="Tsuji K."/>
            <person name="Ueda S."/>
            <person name="Waki K."/>
            <person name="Yamagata H."/>
            <person name="Yamamoto M."/>
            <person name="Yamamoto S."/>
            <person name="Yamane H."/>
            <person name="Yoshiki S."/>
            <person name="Yoshihara R."/>
            <person name="Yukawa K."/>
            <person name="Zhong H."/>
            <person name="Yano M."/>
            <person name="Yuan Q."/>
            <person name="Ouyang S."/>
            <person name="Liu J."/>
            <person name="Jones K.M."/>
            <person name="Gansberger K."/>
            <person name="Moffat K."/>
            <person name="Hill J."/>
            <person name="Bera J."/>
            <person name="Fadrosh D."/>
            <person name="Jin S."/>
            <person name="Johri S."/>
            <person name="Kim M."/>
            <person name="Overton L."/>
            <person name="Reardon M."/>
            <person name="Tsitrin T."/>
            <person name="Vuong H."/>
            <person name="Weaver B."/>
            <person name="Ciecko A."/>
            <person name="Tallon L."/>
            <person name="Jackson J."/>
            <person name="Pai G."/>
            <person name="Aken S.V."/>
            <person name="Utterback T."/>
            <person name="Reidmuller S."/>
            <person name="Feldblyum T."/>
            <person name="Hsiao J."/>
            <person name="Zismann V."/>
            <person name="Iobst S."/>
            <person name="de Vazeille A.R."/>
            <person name="Buell C.R."/>
            <person name="Ying K."/>
            <person name="Li Y."/>
            <person name="Lu T."/>
            <person name="Huang Y."/>
            <person name="Zhao Q."/>
            <person name="Feng Q."/>
            <person name="Zhang L."/>
            <person name="Zhu J."/>
            <person name="Weng Q."/>
            <person name="Mu J."/>
            <person name="Lu Y."/>
            <person name="Fan D."/>
            <person name="Liu Y."/>
            <person name="Guan J."/>
            <person name="Zhang Y."/>
            <person name="Yu S."/>
            <person name="Liu X."/>
            <person name="Zhang Y."/>
            <person name="Hong G."/>
            <person name="Han B."/>
            <person name="Choisne N."/>
            <person name="Demange N."/>
            <person name="Orjeda G."/>
            <person name="Samain S."/>
            <person name="Cattolico L."/>
            <person name="Pelletier E."/>
            <person name="Couloux A."/>
            <person name="Segurens B."/>
            <person name="Wincker P."/>
            <person name="D'Hont A."/>
            <person name="Scarpelli C."/>
            <person name="Weissenbach J."/>
            <person name="Salanoubat M."/>
            <person name="Quetier F."/>
            <person name="Yu Y."/>
            <person name="Kim H.R."/>
            <person name="Rambo T."/>
            <person name="Currie J."/>
            <person name="Collura K."/>
            <person name="Luo M."/>
            <person name="Yang T."/>
            <person name="Ammiraju J.S.S."/>
            <person name="Engler F."/>
            <person name="Soderlund C."/>
            <person name="Wing R.A."/>
            <person name="Palmer L.E."/>
            <person name="de la Bastide M."/>
            <person name="Spiegel L."/>
            <person name="Nascimento L."/>
            <person name="Zutavern T."/>
            <person name="O'Shaughnessy A."/>
            <person name="Dike S."/>
            <person name="Dedhia N."/>
            <person name="Preston R."/>
            <person name="Balija V."/>
            <person name="McCombie W.R."/>
            <person name="Chow T."/>
            <person name="Chen H."/>
            <person name="Chung M."/>
            <person name="Chen C."/>
            <person name="Shaw J."/>
            <person name="Wu H."/>
            <person name="Hsiao K."/>
            <person name="Chao Y."/>
            <person name="Chu M."/>
            <person name="Cheng C."/>
            <person name="Hour A."/>
            <person name="Lee P."/>
            <person name="Lin S."/>
            <person name="Lin Y."/>
            <person name="Liou J."/>
            <person name="Liu S."/>
            <person name="Hsing Y."/>
            <person name="Raghuvanshi S."/>
            <person name="Mohanty A."/>
            <person name="Bharti A.K."/>
            <person name="Gaur A."/>
            <person name="Gupta V."/>
            <person name="Kumar D."/>
            <person name="Ravi V."/>
            <person name="Vij S."/>
            <person name="Kapur A."/>
            <person name="Khurana P."/>
            <person name="Khurana P."/>
            <person name="Khurana J.P."/>
            <person name="Tyagi A.K."/>
            <person name="Gaikwad K."/>
            <person name="Singh A."/>
            <person name="Dalal V."/>
            <person name="Srivastava S."/>
            <person name="Dixit A."/>
            <person name="Pal A.K."/>
            <person name="Ghazi I.A."/>
            <person name="Yadav M."/>
            <person name="Pandit A."/>
            <person name="Bhargava A."/>
            <person name="Sureshbabu K."/>
            <person name="Batra K."/>
            <person name="Sharma T.R."/>
            <person name="Mohapatra T."/>
            <person name="Singh N.K."/>
            <person name="Messing J."/>
            <person name="Nelson A.B."/>
            <person name="Fuks G."/>
            <person name="Kavchok S."/>
            <person name="Keizer G."/>
            <person name="Linton E."/>
            <person name="Llaca V."/>
            <person name="Song R."/>
            <person name="Tanyolac B."/>
            <person name="Young S."/>
            <person name="Ho-Il K."/>
            <person name="Hahn J.H."/>
            <person name="Sangsakoo G."/>
            <person name="Vanavichit A."/>
            <person name="de Mattos Luiz.A.T."/>
            <person name="Zimmer P.D."/>
            <person name="Malone G."/>
            <person name="Dellagostin O."/>
            <person name="de Oliveira A.C."/>
            <person name="Bevan M."/>
            <person name="Bancroft I."/>
            <person name="Minx P."/>
            <person name="Cordum H."/>
            <person name="Wilson R."/>
            <person name="Cheng Z."/>
            <person name="Jin W."/>
            <person name="Jiang J."/>
            <person name="Leong S.A."/>
            <person name="Iwama H."/>
            <person name="Gojobori T."/>
            <person name="Itoh T."/>
            <person name="Niimura Y."/>
            <person name="Fujii Y."/>
            <person name="Habara T."/>
            <person name="Sakai H."/>
            <person name="Sato Y."/>
            <person name="Wilson G."/>
            <person name="Kumar K."/>
            <person name="McCouch S."/>
            <person name="Juretic N."/>
            <person name="Hoen D."/>
            <person name="Wright S."/>
            <person name="Bruskiewich R."/>
            <person name="Bureau T."/>
            <person name="Miyao A."/>
            <person name="Hirochika H."/>
            <person name="Nishikawa T."/>
            <person name="Kadowaki K."/>
            <person name="Sugiura M."/>
            <person name="Burr B."/>
            <person name="Sasaki T."/>
        </authorList>
    </citation>
    <scope>NUCLEOTIDE SEQUENCE [LARGE SCALE GENOMIC DNA]</scope>
    <source>
        <strain evidence="4">cv. Nipponbare</strain>
    </source>
</reference>
<proteinExistence type="predicted"/>
<feature type="transmembrane region" description="Helical" evidence="2">
    <location>
        <begin position="238"/>
        <end position="261"/>
    </location>
</feature>
<feature type="transmembrane region" description="Helical" evidence="2">
    <location>
        <begin position="267"/>
        <end position="286"/>
    </location>
</feature>
<gene>
    <name evidence="3" type="primary">OSJNBa0019I19.50</name>
</gene>
<evidence type="ECO:0000256" key="2">
    <source>
        <dbReference type="SAM" id="Phobius"/>
    </source>
</evidence>
<feature type="region of interest" description="Disordered" evidence="1">
    <location>
        <begin position="154"/>
        <end position="227"/>
    </location>
</feature>
<keyword evidence="2" id="KW-1133">Transmembrane helix</keyword>
<reference evidence="4" key="2">
    <citation type="journal article" date="2008" name="Nucleic Acids Res.">
        <title>The rice annotation project database (RAP-DB): 2008 update.</title>
        <authorList>
            <consortium name="The rice annotation project (RAP)"/>
        </authorList>
    </citation>
    <scope>GENOME REANNOTATION</scope>
    <source>
        <strain evidence="4">cv. Nipponbare</strain>
    </source>
</reference>
<keyword evidence="2" id="KW-0472">Membrane</keyword>
<dbReference type="PANTHER" id="PTHR33709">
    <property type="entry name" value="OSJNBA0035M09.9 PROTEIN"/>
    <property type="match status" value="1"/>
</dbReference>
<dbReference type="AlphaFoldDB" id="Q67V14"/>
<organism evidence="3 4">
    <name type="scientific">Oryza sativa subsp. japonica</name>
    <name type="common">Rice</name>
    <dbReference type="NCBI Taxonomy" id="39947"/>
    <lineage>
        <taxon>Eukaryota</taxon>
        <taxon>Viridiplantae</taxon>
        <taxon>Streptophyta</taxon>
        <taxon>Embryophyta</taxon>
        <taxon>Tracheophyta</taxon>
        <taxon>Spermatophyta</taxon>
        <taxon>Magnoliopsida</taxon>
        <taxon>Liliopsida</taxon>
        <taxon>Poales</taxon>
        <taxon>Poaceae</taxon>
        <taxon>BOP clade</taxon>
        <taxon>Oryzoideae</taxon>
        <taxon>Oryzeae</taxon>
        <taxon>Oryzinae</taxon>
        <taxon>Oryza</taxon>
        <taxon>Oryza sativa</taxon>
    </lineage>
</organism>
<evidence type="ECO:0000313" key="3">
    <source>
        <dbReference type="EMBL" id="BAD38005.1"/>
    </source>
</evidence>
<evidence type="ECO:0000313" key="4">
    <source>
        <dbReference type="Proteomes" id="UP000000763"/>
    </source>
</evidence>
<protein>
    <submittedName>
        <fullName evidence="3">Uncharacterized protein</fullName>
    </submittedName>
</protein>